<dbReference type="InterPro" id="IPR000387">
    <property type="entry name" value="Tyr_Pase_dom"/>
</dbReference>
<dbReference type="GO" id="GO:0005634">
    <property type="term" value="C:nucleus"/>
    <property type="evidence" value="ECO:0007669"/>
    <property type="project" value="UniProtKB-SubCell"/>
</dbReference>
<dbReference type="GO" id="GO:0005737">
    <property type="term" value="C:cytoplasm"/>
    <property type="evidence" value="ECO:0007669"/>
    <property type="project" value="UniProtKB-SubCell"/>
</dbReference>
<keyword evidence="11" id="KW-0539">Nucleus</keyword>
<evidence type="ECO:0000313" key="21">
    <source>
        <dbReference type="Proteomes" id="UP001187315"/>
    </source>
</evidence>
<evidence type="ECO:0000256" key="9">
    <source>
        <dbReference type="ARBA" id="ARBA00023159"/>
    </source>
</evidence>
<gene>
    <name evidence="20" type="ORF">Q7C36_004289</name>
</gene>
<evidence type="ECO:0000256" key="10">
    <source>
        <dbReference type="ARBA" id="ARBA00023163"/>
    </source>
</evidence>
<keyword evidence="10" id="KW-0804">Transcription</keyword>
<dbReference type="PANTHER" id="PTHR11949:SF6">
    <property type="entry name" value="INTERFERON REGULATORY FACTOR 4"/>
    <property type="match status" value="1"/>
</dbReference>
<dbReference type="EMBL" id="JAVHJS010000004">
    <property type="protein sequence ID" value="KAK2860123.1"/>
    <property type="molecule type" value="Genomic_DNA"/>
</dbReference>
<evidence type="ECO:0000256" key="12">
    <source>
        <dbReference type="ARBA" id="ARBA00047761"/>
    </source>
</evidence>
<dbReference type="GO" id="GO:0030155">
    <property type="term" value="P:regulation of cell adhesion"/>
    <property type="evidence" value="ECO:0007669"/>
    <property type="project" value="UniProtKB-ARBA"/>
</dbReference>
<dbReference type="InterPro" id="IPR000340">
    <property type="entry name" value="Dual-sp_phosphatase_cat-dom"/>
</dbReference>
<dbReference type="InterPro" id="IPR020422">
    <property type="entry name" value="TYR_PHOSPHATASE_DUAL_dom"/>
</dbReference>
<dbReference type="FunFam" id="1.10.10.10:FF:000041">
    <property type="entry name" value="Interferon regulatory factor 4"/>
    <property type="match status" value="1"/>
</dbReference>
<feature type="domain" description="Tyrosine specific protein phosphatases" evidence="18">
    <location>
        <begin position="65"/>
        <end position="123"/>
    </location>
</feature>
<reference evidence="20" key="1">
    <citation type="submission" date="2023-08" db="EMBL/GenBank/DDBJ databases">
        <title>Pelteobagrus vachellii genome.</title>
        <authorList>
            <person name="Liu H."/>
        </authorList>
    </citation>
    <scope>NUCLEOTIDE SEQUENCE</scope>
    <source>
        <strain evidence="20">PRFRI_2022a</strain>
        <tissue evidence="20">Muscle</tissue>
    </source>
</reference>
<dbReference type="GO" id="GO:0007165">
    <property type="term" value="P:signal transduction"/>
    <property type="evidence" value="ECO:0007669"/>
    <property type="project" value="UniProtKB-ARBA"/>
</dbReference>
<dbReference type="Pfam" id="PF00605">
    <property type="entry name" value="IRF"/>
    <property type="match status" value="1"/>
</dbReference>
<dbReference type="GO" id="GO:0004722">
    <property type="term" value="F:protein serine/threonine phosphatase activity"/>
    <property type="evidence" value="ECO:0007669"/>
    <property type="project" value="UniProtKB-EC"/>
</dbReference>
<dbReference type="SMART" id="SM01243">
    <property type="entry name" value="IRF-3"/>
    <property type="match status" value="1"/>
</dbReference>
<dbReference type="PRINTS" id="PR00267">
    <property type="entry name" value="INTFRNREGFCT"/>
</dbReference>
<keyword evidence="6" id="KW-0904">Protein phosphatase</keyword>
<dbReference type="FunFam" id="3.90.190.10:FF:000048">
    <property type="entry name" value="dual specificity protein phosphatase 22 isoform X1"/>
    <property type="match status" value="1"/>
</dbReference>
<evidence type="ECO:0000256" key="4">
    <source>
        <dbReference type="ARBA" id="ARBA00022490"/>
    </source>
</evidence>
<dbReference type="GO" id="GO:0071363">
    <property type="term" value="P:cellular response to growth factor stimulus"/>
    <property type="evidence" value="ECO:0007669"/>
    <property type="project" value="UniProtKB-ARBA"/>
</dbReference>
<dbReference type="SMART" id="SM00348">
    <property type="entry name" value="IRF"/>
    <property type="match status" value="1"/>
</dbReference>
<dbReference type="GO" id="GO:1990782">
    <property type="term" value="F:protein tyrosine kinase binding"/>
    <property type="evidence" value="ECO:0007669"/>
    <property type="project" value="UniProtKB-ARBA"/>
</dbReference>
<evidence type="ECO:0000256" key="2">
    <source>
        <dbReference type="ARBA" id="ARBA00004496"/>
    </source>
</evidence>
<dbReference type="GO" id="GO:0004725">
    <property type="term" value="F:protein tyrosine phosphatase activity"/>
    <property type="evidence" value="ECO:0007669"/>
    <property type="project" value="UniProtKB-EC"/>
</dbReference>
<dbReference type="Pfam" id="PF10401">
    <property type="entry name" value="IRF-3"/>
    <property type="match status" value="1"/>
</dbReference>
<dbReference type="SMART" id="SM00195">
    <property type="entry name" value="DSPc"/>
    <property type="match status" value="1"/>
</dbReference>
<feature type="region of interest" description="Disordered" evidence="16">
    <location>
        <begin position="480"/>
        <end position="503"/>
    </location>
</feature>
<feature type="compositionally biased region" description="Low complexity" evidence="16">
    <location>
        <begin position="487"/>
        <end position="501"/>
    </location>
</feature>
<dbReference type="PANTHER" id="PTHR11949">
    <property type="entry name" value="INTERFERON REGULATORY FACTOR"/>
    <property type="match status" value="1"/>
</dbReference>
<dbReference type="CDD" id="cd00103">
    <property type="entry name" value="IRF"/>
    <property type="match status" value="1"/>
</dbReference>
<dbReference type="Gene3D" id="3.90.190.10">
    <property type="entry name" value="Protein tyrosine phosphatase superfamily"/>
    <property type="match status" value="1"/>
</dbReference>
<feature type="domain" description="IRF tryptophan pentad repeat" evidence="19">
    <location>
        <begin position="231"/>
        <end position="339"/>
    </location>
</feature>
<dbReference type="SUPFAM" id="SSF46785">
    <property type="entry name" value="Winged helix' DNA-binding domain"/>
    <property type="match status" value="1"/>
</dbReference>
<evidence type="ECO:0000313" key="20">
    <source>
        <dbReference type="EMBL" id="KAK2860123.1"/>
    </source>
</evidence>
<dbReference type="InterPro" id="IPR008984">
    <property type="entry name" value="SMAD_FHA_dom_sf"/>
</dbReference>
<evidence type="ECO:0000259" key="19">
    <source>
        <dbReference type="PROSITE" id="PS51507"/>
    </source>
</evidence>
<evidence type="ECO:0000256" key="5">
    <source>
        <dbReference type="ARBA" id="ARBA00022801"/>
    </source>
</evidence>
<dbReference type="FunFam" id="2.60.200.10:FF:000013">
    <property type="entry name" value="Interferon regulatory factor 8"/>
    <property type="match status" value="1"/>
</dbReference>
<keyword evidence="5" id="KW-0378">Hydrolase</keyword>
<comment type="subcellular location">
    <subcellularLocation>
        <location evidence="2">Cytoplasm</location>
    </subcellularLocation>
    <subcellularLocation>
        <location evidence="1">Nucleus</location>
    </subcellularLocation>
</comment>
<dbReference type="AlphaFoldDB" id="A0AA88NPR0"/>
<feature type="compositionally biased region" description="Basic and acidic residues" evidence="16">
    <location>
        <begin position="386"/>
        <end position="397"/>
    </location>
</feature>
<dbReference type="InterPro" id="IPR019471">
    <property type="entry name" value="Interferon_reg_factor-3"/>
</dbReference>
<dbReference type="Gene3D" id="2.60.200.10">
    <property type="match status" value="1"/>
</dbReference>
<dbReference type="Pfam" id="PF00782">
    <property type="entry name" value="DSPc"/>
    <property type="match status" value="1"/>
</dbReference>
<keyword evidence="21" id="KW-1185">Reference proteome</keyword>
<dbReference type="InterPro" id="IPR029021">
    <property type="entry name" value="Prot-tyrosine_phosphatase-like"/>
</dbReference>
<dbReference type="GO" id="GO:0045944">
    <property type="term" value="P:positive regulation of transcription by RNA polymerase II"/>
    <property type="evidence" value="ECO:0007669"/>
    <property type="project" value="UniProtKB-ARBA"/>
</dbReference>
<dbReference type="PROSITE" id="PS51507">
    <property type="entry name" value="IRF_2"/>
    <property type="match status" value="1"/>
</dbReference>
<evidence type="ECO:0000259" key="17">
    <source>
        <dbReference type="PROSITE" id="PS50054"/>
    </source>
</evidence>
<dbReference type="PROSITE" id="PS00601">
    <property type="entry name" value="IRF_1"/>
    <property type="match status" value="1"/>
</dbReference>
<dbReference type="InterPro" id="IPR019817">
    <property type="entry name" value="Interferon_reg_fac_CS"/>
</dbReference>
<evidence type="ECO:0000256" key="16">
    <source>
        <dbReference type="SAM" id="MobiDB-lite"/>
    </source>
</evidence>
<comment type="similarity">
    <text evidence="3">Belongs to the protein-tyrosine phosphatase family. Non-receptor class dual specificity subfamily.</text>
</comment>
<evidence type="ECO:0000256" key="15">
    <source>
        <dbReference type="ARBA" id="ARBA00059358"/>
    </source>
</evidence>
<dbReference type="SUPFAM" id="SSF52799">
    <property type="entry name" value="(Phosphotyrosine protein) phosphatases II"/>
    <property type="match status" value="1"/>
</dbReference>
<protein>
    <submittedName>
        <fullName evidence="20">Uncharacterized protein</fullName>
    </submittedName>
</protein>
<dbReference type="InterPro" id="IPR036388">
    <property type="entry name" value="WH-like_DNA-bd_sf"/>
</dbReference>
<dbReference type="PROSITE" id="PS50054">
    <property type="entry name" value="TYR_PHOSPHATASE_DUAL"/>
    <property type="match status" value="1"/>
</dbReference>
<dbReference type="GO" id="GO:0002376">
    <property type="term" value="P:immune system process"/>
    <property type="evidence" value="ECO:0007669"/>
    <property type="project" value="TreeGrafter"/>
</dbReference>
<evidence type="ECO:0000256" key="14">
    <source>
        <dbReference type="ARBA" id="ARBA00051722"/>
    </source>
</evidence>
<evidence type="ECO:0000256" key="3">
    <source>
        <dbReference type="ARBA" id="ARBA00008601"/>
    </source>
</evidence>
<keyword evidence="8" id="KW-0238">DNA-binding</keyword>
<evidence type="ECO:0000259" key="18">
    <source>
        <dbReference type="PROSITE" id="PS50056"/>
    </source>
</evidence>
<comment type="catalytic activity">
    <reaction evidence="13">
        <text>O-phospho-L-threonyl-[protein] + H2O = L-threonyl-[protein] + phosphate</text>
        <dbReference type="Rhea" id="RHEA:47004"/>
        <dbReference type="Rhea" id="RHEA-COMP:11060"/>
        <dbReference type="Rhea" id="RHEA-COMP:11605"/>
        <dbReference type="ChEBI" id="CHEBI:15377"/>
        <dbReference type="ChEBI" id="CHEBI:30013"/>
        <dbReference type="ChEBI" id="CHEBI:43474"/>
        <dbReference type="ChEBI" id="CHEBI:61977"/>
        <dbReference type="EC" id="3.1.3.16"/>
    </reaction>
</comment>
<feature type="region of interest" description="Disordered" evidence="16">
    <location>
        <begin position="386"/>
        <end position="418"/>
    </location>
</feature>
<evidence type="ECO:0000256" key="13">
    <source>
        <dbReference type="ARBA" id="ARBA00048336"/>
    </source>
</evidence>
<name>A0AA88NPR0_TACVA</name>
<comment type="function">
    <text evidence="15">Activates the Jnk signaling pathway. Dephosphorylates and deactivates p38 and stress-activated protein kinase/c-Jun N-terminal kinase (SAPK/JNK).</text>
</comment>
<keyword evidence="4" id="KW-0963">Cytoplasm</keyword>
<feature type="domain" description="Tyrosine-protein phosphatase" evidence="17">
    <location>
        <begin position="4"/>
        <end position="144"/>
    </location>
</feature>
<accession>A0AA88NPR0</accession>
<dbReference type="Gene3D" id="1.10.10.10">
    <property type="entry name" value="Winged helix-like DNA-binding domain superfamily/Winged helix DNA-binding domain"/>
    <property type="match status" value="1"/>
</dbReference>
<evidence type="ECO:0000256" key="11">
    <source>
        <dbReference type="ARBA" id="ARBA00023242"/>
    </source>
</evidence>
<dbReference type="InterPro" id="IPR001346">
    <property type="entry name" value="Interferon_reg_fact_DNA-bd_dom"/>
</dbReference>
<dbReference type="GO" id="GO:0000978">
    <property type="term" value="F:RNA polymerase II cis-regulatory region sequence-specific DNA binding"/>
    <property type="evidence" value="ECO:0007669"/>
    <property type="project" value="TreeGrafter"/>
</dbReference>
<evidence type="ECO:0000256" key="8">
    <source>
        <dbReference type="ARBA" id="ARBA00023125"/>
    </source>
</evidence>
<proteinExistence type="inferred from homology"/>
<comment type="caution">
    <text evidence="20">The sequence shown here is derived from an EMBL/GenBank/DDBJ whole genome shotgun (WGS) entry which is preliminary data.</text>
</comment>
<evidence type="ECO:0000256" key="1">
    <source>
        <dbReference type="ARBA" id="ARBA00004123"/>
    </source>
</evidence>
<sequence>MGNGINKVLPDLYLGNFKDARDREQLARNNITHILSIHDTAAPILQEMTYLCIPAADLPTQDLKKYFKQSIMFIHECRLKGEGCLVHCLAGVSRSVTLVVAYIMTVTGLGWQEALTAVRVARPCATPNPGFQKQLQEFHSTQAEEFRDWLRKEYKDCPFNDEEHIRNLLARAPSTSTGAMGKPLSTSRTVHQPRKQAGCRSITACRSEQVRRMRKGMNVDGDCSMSVNCGNGKLRQWLIEQIDSGEYPGLVWENDEKSIFRIPWKHAGKQDYNRDEDAALFKAWALFKGKYREGVDKPDPPTWKTRLRCALNKSNDFDELVERSQLDISDPYKVYRIIPEGAKRGSKSNSIEDSSTHVTSLAFPMHSSYPPLQSQMSGYMLPQDRRDWRDFGPEQQHHPPPHTEIPYGPYPSRPLQWHTQPCDNGYQISGSFYTYTHSESHPVSVDPSMRSAEAMALSDFRLHVSLYYRETLVKEITTTSPEGCRISSSPSPSSPSSPSSPCIEDRLFGGPEPVLFPFPYPQSQRRGADKLPNLLERGVLLWLTPDGLYAKRLCQSRVYWEGPLAPYSDKPNKLEKEQTCKLLDTQHFLSELQGFIHNGRPVPRYQVVLCFGDEYPDPQRQSKMITAQVEPMFARQLVYYAGQTSGHYLRGYELPTQGTIPVEEYSRSLQHMQE</sequence>
<dbReference type="InterPro" id="IPR017855">
    <property type="entry name" value="SMAD-like_dom_sf"/>
</dbReference>
<dbReference type="PROSITE" id="PS50056">
    <property type="entry name" value="TYR_PHOSPHATASE_2"/>
    <property type="match status" value="1"/>
</dbReference>
<comment type="catalytic activity">
    <reaction evidence="12">
        <text>O-phospho-L-seryl-[protein] + H2O = L-seryl-[protein] + phosphate</text>
        <dbReference type="Rhea" id="RHEA:20629"/>
        <dbReference type="Rhea" id="RHEA-COMP:9863"/>
        <dbReference type="Rhea" id="RHEA-COMP:11604"/>
        <dbReference type="ChEBI" id="CHEBI:15377"/>
        <dbReference type="ChEBI" id="CHEBI:29999"/>
        <dbReference type="ChEBI" id="CHEBI:43474"/>
        <dbReference type="ChEBI" id="CHEBI:83421"/>
        <dbReference type="EC" id="3.1.3.16"/>
    </reaction>
</comment>
<dbReference type="SUPFAM" id="SSF49879">
    <property type="entry name" value="SMAD/FHA domain"/>
    <property type="match status" value="1"/>
</dbReference>
<dbReference type="InterPro" id="IPR036390">
    <property type="entry name" value="WH_DNA-bd_sf"/>
</dbReference>
<dbReference type="Proteomes" id="UP001187315">
    <property type="component" value="Unassembled WGS sequence"/>
</dbReference>
<keyword evidence="7" id="KW-0805">Transcription regulation</keyword>
<comment type="catalytic activity">
    <reaction evidence="14">
        <text>O-phospho-L-tyrosyl-[protein] + H2O = L-tyrosyl-[protein] + phosphate</text>
        <dbReference type="Rhea" id="RHEA:10684"/>
        <dbReference type="Rhea" id="RHEA-COMP:10136"/>
        <dbReference type="Rhea" id="RHEA-COMP:20101"/>
        <dbReference type="ChEBI" id="CHEBI:15377"/>
        <dbReference type="ChEBI" id="CHEBI:43474"/>
        <dbReference type="ChEBI" id="CHEBI:46858"/>
        <dbReference type="ChEBI" id="CHEBI:61978"/>
        <dbReference type="EC" id="3.1.3.48"/>
    </reaction>
</comment>
<evidence type="ECO:0000256" key="7">
    <source>
        <dbReference type="ARBA" id="ARBA00023015"/>
    </source>
</evidence>
<dbReference type="GO" id="GO:0050860">
    <property type="term" value="P:negative regulation of T cell receptor signaling pathway"/>
    <property type="evidence" value="ECO:0007669"/>
    <property type="project" value="UniProtKB-ARBA"/>
</dbReference>
<evidence type="ECO:0000256" key="6">
    <source>
        <dbReference type="ARBA" id="ARBA00022912"/>
    </source>
</evidence>
<keyword evidence="9" id="KW-0010">Activator</keyword>
<dbReference type="GO" id="GO:0000981">
    <property type="term" value="F:DNA-binding transcription factor activity, RNA polymerase II-specific"/>
    <property type="evidence" value="ECO:0007669"/>
    <property type="project" value="TreeGrafter"/>
</dbReference>
<organism evidence="20 21">
    <name type="scientific">Tachysurus vachellii</name>
    <name type="common">Darkbarbel catfish</name>
    <name type="synonym">Pelteobagrus vachellii</name>
    <dbReference type="NCBI Taxonomy" id="175792"/>
    <lineage>
        <taxon>Eukaryota</taxon>
        <taxon>Metazoa</taxon>
        <taxon>Chordata</taxon>
        <taxon>Craniata</taxon>
        <taxon>Vertebrata</taxon>
        <taxon>Euteleostomi</taxon>
        <taxon>Actinopterygii</taxon>
        <taxon>Neopterygii</taxon>
        <taxon>Teleostei</taxon>
        <taxon>Ostariophysi</taxon>
        <taxon>Siluriformes</taxon>
        <taxon>Bagridae</taxon>
        <taxon>Tachysurus</taxon>
    </lineage>
</organism>